<gene>
    <name evidence="1" type="ORF">CES86_4939</name>
</gene>
<dbReference type="AlphaFoldDB" id="A0A256GDE3"/>
<protein>
    <submittedName>
        <fullName evidence="1">Uncharacterized protein</fullName>
    </submittedName>
</protein>
<name>A0A256GDE3_9HYPH</name>
<organism evidence="1 2">
    <name type="scientific">Brucella lupini</name>
    <dbReference type="NCBI Taxonomy" id="255457"/>
    <lineage>
        <taxon>Bacteria</taxon>
        <taxon>Pseudomonadati</taxon>
        <taxon>Pseudomonadota</taxon>
        <taxon>Alphaproteobacteria</taxon>
        <taxon>Hyphomicrobiales</taxon>
        <taxon>Brucellaceae</taxon>
        <taxon>Brucella/Ochrobactrum group</taxon>
        <taxon>Brucella</taxon>
    </lineage>
</organism>
<proteinExistence type="predicted"/>
<reference evidence="1 2" key="1">
    <citation type="submission" date="2017-07" db="EMBL/GenBank/DDBJ databases">
        <title>Draft genome of Ochrobactrum lupini type strain LUP21.</title>
        <authorList>
            <person name="Krzyzanowska D.M."/>
            <person name="Jafra S."/>
        </authorList>
    </citation>
    <scope>NUCLEOTIDE SEQUENCE [LARGE SCALE GENOMIC DNA]</scope>
    <source>
        <strain evidence="1 2">LUP21</strain>
    </source>
</reference>
<accession>A0A256GDE3</accession>
<comment type="caution">
    <text evidence="1">The sequence shown here is derived from an EMBL/GenBank/DDBJ whole genome shotgun (WGS) entry which is preliminary data.</text>
</comment>
<dbReference type="Proteomes" id="UP000216363">
    <property type="component" value="Unassembled WGS sequence"/>
</dbReference>
<evidence type="ECO:0000313" key="1">
    <source>
        <dbReference type="EMBL" id="OYR24651.1"/>
    </source>
</evidence>
<evidence type="ECO:0000313" key="2">
    <source>
        <dbReference type="Proteomes" id="UP000216363"/>
    </source>
</evidence>
<dbReference type="EMBL" id="NNRN01000062">
    <property type="protein sequence ID" value="OYR24651.1"/>
    <property type="molecule type" value="Genomic_DNA"/>
</dbReference>
<sequence>MKWFHIAFNFIGVISVRKPEIEPETEIEERLYETNMAWPRRFPH</sequence>